<dbReference type="Proteomes" id="UP001239019">
    <property type="component" value="Unassembled WGS sequence"/>
</dbReference>
<dbReference type="Pfam" id="PF02230">
    <property type="entry name" value="Abhydrolase_2"/>
    <property type="match status" value="1"/>
</dbReference>
<accession>A0ABU0WBQ9</accession>
<evidence type="ECO:0000256" key="2">
    <source>
        <dbReference type="ARBA" id="ARBA00022801"/>
    </source>
</evidence>
<proteinExistence type="inferred from homology"/>
<sequence>MFEQQDMSTMEVFTRREVQAATIWLHGLGVNASDLNAVIKNLSQSREMGLHYLAPNAPMRRISVDEERPARAWFDVLGQPGEAPEDCDGIEESARFLVDILQREAERGIPSGKTVLAGFSQGASMALHVGLRHEQPLAGIIALSGELVLADELPEAASSANGNTPILMMHGQDDEVVPVEAARRSRDHLLALGYSVEWQEYPVGHSLSPEQIERIDQWMMDVLSAD</sequence>
<dbReference type="EMBL" id="JAVDDT010000007">
    <property type="protein sequence ID" value="MDQ2070380.1"/>
    <property type="molecule type" value="Genomic_DNA"/>
</dbReference>
<comment type="caution">
    <text evidence="4">The sequence shown here is derived from an EMBL/GenBank/DDBJ whole genome shotgun (WGS) entry which is preliminary data.</text>
</comment>
<dbReference type="SUPFAM" id="SSF53474">
    <property type="entry name" value="alpha/beta-Hydrolases"/>
    <property type="match status" value="1"/>
</dbReference>
<comment type="similarity">
    <text evidence="1">Belongs to the AB hydrolase superfamily. AB hydrolase 2 family.</text>
</comment>
<dbReference type="Gene3D" id="3.40.50.1820">
    <property type="entry name" value="alpha/beta hydrolase"/>
    <property type="match status" value="1"/>
</dbReference>
<dbReference type="InterPro" id="IPR029058">
    <property type="entry name" value="AB_hydrolase_fold"/>
</dbReference>
<dbReference type="PANTHER" id="PTHR10655">
    <property type="entry name" value="LYSOPHOSPHOLIPASE-RELATED"/>
    <property type="match status" value="1"/>
</dbReference>
<evidence type="ECO:0000256" key="1">
    <source>
        <dbReference type="ARBA" id="ARBA00006499"/>
    </source>
</evidence>
<reference evidence="4 5" key="1">
    <citation type="submission" date="2023-08" db="EMBL/GenBank/DDBJ databases">
        <title>Whole-genome sequencing of halo(alkali)philic microorganisms from hypersaline lakes.</title>
        <authorList>
            <person name="Sorokin D.Y."/>
            <person name="Abbas B."/>
            <person name="Merkel A.Y."/>
        </authorList>
    </citation>
    <scope>NUCLEOTIDE SEQUENCE [LARGE SCALE GENOMIC DNA]</scope>
    <source>
        <strain evidence="4 5">AB-CW4</strain>
    </source>
</reference>
<organism evidence="4 5">
    <name type="scientific">Natronospira bacteriovora</name>
    <dbReference type="NCBI Taxonomy" id="3069753"/>
    <lineage>
        <taxon>Bacteria</taxon>
        <taxon>Pseudomonadati</taxon>
        <taxon>Pseudomonadota</taxon>
        <taxon>Gammaproteobacteria</taxon>
        <taxon>Natronospirales</taxon>
        <taxon>Natronospiraceae</taxon>
        <taxon>Natronospira</taxon>
    </lineage>
</organism>
<protein>
    <submittedName>
        <fullName evidence="4">Alpha/beta fold hydrolase</fullName>
    </submittedName>
</protein>
<name>A0ABU0WBQ9_9GAMM</name>
<dbReference type="GO" id="GO:0016787">
    <property type="term" value="F:hydrolase activity"/>
    <property type="evidence" value="ECO:0007669"/>
    <property type="project" value="UniProtKB-KW"/>
</dbReference>
<gene>
    <name evidence="4" type="ORF">RBH19_10865</name>
</gene>
<evidence type="ECO:0000313" key="4">
    <source>
        <dbReference type="EMBL" id="MDQ2070380.1"/>
    </source>
</evidence>
<keyword evidence="2 4" id="KW-0378">Hydrolase</keyword>
<dbReference type="InterPro" id="IPR050565">
    <property type="entry name" value="LYPA1-2/EST-like"/>
</dbReference>
<evidence type="ECO:0000313" key="5">
    <source>
        <dbReference type="Proteomes" id="UP001239019"/>
    </source>
</evidence>
<dbReference type="PANTHER" id="PTHR10655:SF17">
    <property type="entry name" value="LYSOPHOSPHOLIPASE-LIKE PROTEIN 1"/>
    <property type="match status" value="1"/>
</dbReference>
<dbReference type="RefSeq" id="WP_306728880.1">
    <property type="nucleotide sequence ID" value="NZ_JAVDDT010000007.1"/>
</dbReference>
<dbReference type="InterPro" id="IPR003140">
    <property type="entry name" value="PLipase/COase/thioEstase"/>
</dbReference>
<feature type="domain" description="Phospholipase/carboxylesterase/thioesterase" evidence="3">
    <location>
        <begin position="15"/>
        <end position="218"/>
    </location>
</feature>
<keyword evidence="5" id="KW-1185">Reference proteome</keyword>
<evidence type="ECO:0000259" key="3">
    <source>
        <dbReference type="Pfam" id="PF02230"/>
    </source>
</evidence>